<gene>
    <name evidence="1" type="ORF">Vbra_16977</name>
</gene>
<dbReference type="Proteomes" id="UP000041254">
    <property type="component" value="Unassembled WGS sequence"/>
</dbReference>
<organism evidence="1 2">
    <name type="scientific">Vitrella brassicaformis (strain CCMP3155)</name>
    <dbReference type="NCBI Taxonomy" id="1169540"/>
    <lineage>
        <taxon>Eukaryota</taxon>
        <taxon>Sar</taxon>
        <taxon>Alveolata</taxon>
        <taxon>Colpodellida</taxon>
        <taxon>Vitrellaceae</taxon>
        <taxon>Vitrella</taxon>
    </lineage>
</organism>
<proteinExistence type="predicted"/>
<dbReference type="AlphaFoldDB" id="A0A0G4G4X9"/>
<dbReference type="VEuPathDB" id="CryptoDB:Vbra_16977"/>
<dbReference type="PhylomeDB" id="A0A0G4G4X9"/>
<evidence type="ECO:0000313" key="1">
    <source>
        <dbReference type="EMBL" id="CEM23159.1"/>
    </source>
</evidence>
<evidence type="ECO:0000313" key="2">
    <source>
        <dbReference type="Proteomes" id="UP000041254"/>
    </source>
</evidence>
<protein>
    <submittedName>
        <fullName evidence="1">Uncharacterized protein</fullName>
    </submittedName>
</protein>
<dbReference type="InParanoid" id="A0A0G4G4X9"/>
<accession>A0A0G4G4X9</accession>
<reference evidence="1 2" key="1">
    <citation type="submission" date="2014-11" db="EMBL/GenBank/DDBJ databases">
        <authorList>
            <person name="Zhu J."/>
            <person name="Qi W."/>
            <person name="Song R."/>
        </authorList>
    </citation>
    <scope>NUCLEOTIDE SEQUENCE [LARGE SCALE GENOMIC DNA]</scope>
</reference>
<sequence length="126" mass="13197">MWSYGPDCEGKDCNTDTYGASFVGRSQEIQATKHTTTAANKHGGALGAGEWSMLQQQIQTGKALHQSAKKLTAAAHELSAAALDGLSTAAKELSAIMMAMQATDNAQRTIMTAADGHHTGKKSTNC</sequence>
<keyword evidence="2" id="KW-1185">Reference proteome</keyword>
<name>A0A0G4G4X9_VITBC</name>
<dbReference type="EMBL" id="CDMY01000562">
    <property type="protein sequence ID" value="CEM23159.1"/>
    <property type="molecule type" value="Genomic_DNA"/>
</dbReference>